<dbReference type="SUPFAM" id="SSF49503">
    <property type="entry name" value="Cupredoxins"/>
    <property type="match status" value="1"/>
</dbReference>
<dbReference type="RefSeq" id="WP_235849799.1">
    <property type="nucleotide sequence ID" value="NZ_AP022605.1"/>
</dbReference>
<proteinExistence type="predicted"/>
<gene>
    <name evidence="2" type="ORF">MDOR_17710</name>
</gene>
<sequence>MITIPAWGWARLRIPFKGYRGRSVYHCCHILDHEDAGMTAVGPTCDRPSTRHKPLRAPTSVAMGHPACGRLNDMTLRVRRFHHERDRQTTPATQPS</sequence>
<dbReference type="KEGG" id="mdr:MDOR_17710"/>
<dbReference type="AlphaFoldDB" id="A0A7I7VSJ7"/>
<organism evidence="2 3">
    <name type="scientific">Mycolicibacterium doricum</name>
    <dbReference type="NCBI Taxonomy" id="126673"/>
    <lineage>
        <taxon>Bacteria</taxon>
        <taxon>Bacillati</taxon>
        <taxon>Actinomycetota</taxon>
        <taxon>Actinomycetes</taxon>
        <taxon>Mycobacteriales</taxon>
        <taxon>Mycobacteriaceae</taxon>
        <taxon>Mycolicibacterium</taxon>
    </lineage>
</organism>
<evidence type="ECO:0000313" key="2">
    <source>
        <dbReference type="EMBL" id="BBZ07602.1"/>
    </source>
</evidence>
<protein>
    <submittedName>
        <fullName evidence="2">Uncharacterized protein</fullName>
    </submittedName>
</protein>
<evidence type="ECO:0000256" key="1">
    <source>
        <dbReference type="SAM" id="MobiDB-lite"/>
    </source>
</evidence>
<dbReference type="EMBL" id="AP022605">
    <property type="protein sequence ID" value="BBZ07602.1"/>
    <property type="molecule type" value="Genomic_DNA"/>
</dbReference>
<name>A0A7I7VSJ7_9MYCO</name>
<dbReference type="Proteomes" id="UP000467201">
    <property type="component" value="Chromosome"/>
</dbReference>
<feature type="region of interest" description="Disordered" evidence="1">
    <location>
        <begin position="47"/>
        <end position="66"/>
    </location>
</feature>
<accession>A0A7I7VSJ7</accession>
<reference evidence="2 3" key="1">
    <citation type="journal article" date="2019" name="Emerg. Microbes Infect.">
        <title>Comprehensive subspecies identification of 175 nontuberculous mycobacteria species based on 7547 genomic profiles.</title>
        <authorList>
            <person name="Matsumoto Y."/>
            <person name="Kinjo T."/>
            <person name="Motooka D."/>
            <person name="Nabeya D."/>
            <person name="Jung N."/>
            <person name="Uechi K."/>
            <person name="Horii T."/>
            <person name="Iida T."/>
            <person name="Fujita J."/>
            <person name="Nakamura S."/>
        </authorList>
    </citation>
    <scope>NUCLEOTIDE SEQUENCE [LARGE SCALE GENOMIC DNA]</scope>
    <source>
        <strain evidence="2 3">JCM 12405</strain>
    </source>
</reference>
<dbReference type="Gene3D" id="2.60.40.420">
    <property type="entry name" value="Cupredoxins - blue copper proteins"/>
    <property type="match status" value="1"/>
</dbReference>
<evidence type="ECO:0000313" key="3">
    <source>
        <dbReference type="Proteomes" id="UP000467201"/>
    </source>
</evidence>
<dbReference type="InterPro" id="IPR008972">
    <property type="entry name" value="Cupredoxin"/>
</dbReference>